<dbReference type="InterPro" id="IPR018910">
    <property type="entry name" value="LpqB_C"/>
</dbReference>
<dbReference type="Proteomes" id="UP000677082">
    <property type="component" value="Unassembled WGS sequence"/>
</dbReference>
<feature type="domain" description="GerMN" evidence="2">
    <location>
        <begin position="181"/>
        <end position="280"/>
    </location>
</feature>
<evidence type="ECO:0000313" key="5">
    <source>
        <dbReference type="Proteomes" id="UP000677082"/>
    </source>
</evidence>
<organism evidence="4 5">
    <name type="scientific">Paractinoplanes toevensis</name>
    <dbReference type="NCBI Taxonomy" id="571911"/>
    <lineage>
        <taxon>Bacteria</taxon>
        <taxon>Bacillati</taxon>
        <taxon>Actinomycetota</taxon>
        <taxon>Actinomycetes</taxon>
        <taxon>Micromonosporales</taxon>
        <taxon>Micromonosporaceae</taxon>
        <taxon>Paractinoplanes</taxon>
    </lineage>
</organism>
<dbReference type="AlphaFoldDB" id="A0A919THT5"/>
<evidence type="ECO:0000259" key="3">
    <source>
        <dbReference type="Pfam" id="PF10647"/>
    </source>
</evidence>
<dbReference type="SUPFAM" id="SSF82171">
    <property type="entry name" value="DPP6 N-terminal domain-like"/>
    <property type="match status" value="1"/>
</dbReference>
<evidence type="ECO:0000313" key="4">
    <source>
        <dbReference type="EMBL" id="GIM95653.1"/>
    </source>
</evidence>
<proteinExistence type="predicted"/>
<evidence type="ECO:0000256" key="1">
    <source>
        <dbReference type="SAM" id="MobiDB-lite"/>
    </source>
</evidence>
<dbReference type="Pfam" id="PF10647">
    <property type="entry name" value="Gmad1"/>
    <property type="match status" value="1"/>
</dbReference>
<feature type="region of interest" description="Disordered" evidence="1">
    <location>
        <begin position="30"/>
        <end position="53"/>
    </location>
</feature>
<reference evidence="4 5" key="1">
    <citation type="submission" date="2021-03" db="EMBL/GenBank/DDBJ databases">
        <title>Whole genome shotgun sequence of Actinoplanes toevensis NBRC 105298.</title>
        <authorList>
            <person name="Komaki H."/>
            <person name="Tamura T."/>
        </authorList>
    </citation>
    <scope>NUCLEOTIDE SEQUENCE [LARGE SCALE GENOMIC DNA]</scope>
    <source>
        <strain evidence="4 5">NBRC 105298</strain>
    </source>
</reference>
<dbReference type="InterPro" id="IPR019606">
    <property type="entry name" value="GerMN"/>
</dbReference>
<dbReference type="PROSITE" id="PS51257">
    <property type="entry name" value="PROKAR_LIPOPROTEIN"/>
    <property type="match status" value="1"/>
</dbReference>
<name>A0A919THT5_9ACTN</name>
<protein>
    <recommendedName>
        <fullName evidence="6">GerMN domain-containing protein</fullName>
    </recommendedName>
</protein>
<comment type="caution">
    <text evidence="4">The sequence shown here is derived from an EMBL/GenBank/DDBJ whole genome shotgun (WGS) entry which is preliminary data.</text>
</comment>
<keyword evidence="5" id="KW-1185">Reference proteome</keyword>
<evidence type="ECO:0000259" key="2">
    <source>
        <dbReference type="Pfam" id="PF10646"/>
    </source>
</evidence>
<dbReference type="EMBL" id="BOQN01000096">
    <property type="protein sequence ID" value="GIM95653.1"/>
    <property type="molecule type" value="Genomic_DNA"/>
</dbReference>
<feature type="domain" description="Lipoprotein LpqB C-terminal" evidence="3">
    <location>
        <begin position="332"/>
        <end position="526"/>
    </location>
</feature>
<evidence type="ECO:0008006" key="6">
    <source>
        <dbReference type="Google" id="ProtNLM"/>
    </source>
</evidence>
<gene>
    <name evidence="4" type="ORF">Ato02nite_074460</name>
</gene>
<dbReference type="RefSeq" id="WP_213011357.1">
    <property type="nucleotide sequence ID" value="NZ_BOQN01000096.1"/>
</dbReference>
<dbReference type="Pfam" id="PF10646">
    <property type="entry name" value="Germane"/>
    <property type="match status" value="1"/>
</dbReference>
<accession>A0A919THT5</accession>
<sequence>MRRYLVVALVGVLLAGGCGIPDDTDVTVIGDGPSAGFGGGDDSTPSEPPARDSASDAVQLVTNYLMAAAGDPEGATNRVKAFIADDAKAGFQAGPDVRVIRLADKVLFTPGDPEVVVSAQQVGTLKSNGVLEPSPDPSPAVTDYKFQVGPVPGKGGLFILAAPRVLLLTDTALNDYYLRHTIYFWNNDNTGLVPDLRYMPRSLPSVQQPTTILSWLVNGPASWLGDTVHPLPSGTAAPDNVPAAANETLQVTLSAQAVPAGDEKALDRLRRQLQWSLRDLIPRDLELKIGNQDPVRYSSIDYQDSNVASRLADRPERFVIYNGTIRRLTDSAQPTEPVPVIKAPDNKGFSAAAMSASATHTFLAVVTGTGKNRKLRVAVARTGEQSDLLDIGGISGDLGRPVWAVTPDNNPGGAIGLITLGGKLYSFGSGGSKASAVEWQGDPGAITAISVAPDGYRVALVAGGRLYRTVLDTGGDTLTMSAPEQLLPPNFSSVAAVAWSSETYLAVAGTRSDGRSAVIDVTVDGALTYPRLTDIGKETVTVLTAYPANPLSPEESSDSESYETDGDAWDVLGEPVRITVADLAGPTVSPQAGAVPSAPFFLD</sequence>